<evidence type="ECO:0000313" key="3">
    <source>
        <dbReference type="Proteomes" id="UP001236369"/>
    </source>
</evidence>
<dbReference type="Pfam" id="PF03404">
    <property type="entry name" value="Mo-co_dimer"/>
    <property type="match status" value="1"/>
</dbReference>
<reference evidence="2 3" key="1">
    <citation type="submission" date="2023-07" db="EMBL/GenBank/DDBJ databases">
        <title>Genomic Encyclopedia of Type Strains, Phase IV (KMG-IV): sequencing the most valuable type-strain genomes for metagenomic binning, comparative biology and taxonomic classification.</title>
        <authorList>
            <person name="Goeker M."/>
        </authorList>
    </citation>
    <scope>NUCLEOTIDE SEQUENCE [LARGE SCALE GENOMIC DNA]</scope>
    <source>
        <strain evidence="2 3">DSM 19562</strain>
    </source>
</reference>
<dbReference type="InterPro" id="IPR005066">
    <property type="entry name" value="MoCF_OxRdtse_dimer"/>
</dbReference>
<gene>
    <name evidence="2" type="ORF">QO016_004558</name>
</gene>
<feature type="domain" description="Moybdenum cofactor oxidoreductase dimerisation" evidence="1">
    <location>
        <begin position="7"/>
        <end position="80"/>
    </location>
</feature>
<evidence type="ECO:0000259" key="1">
    <source>
        <dbReference type="Pfam" id="PF03404"/>
    </source>
</evidence>
<name>A0ABU0HSZ2_9HYPH</name>
<proteinExistence type="predicted"/>
<sequence length="99" mass="11123">MLPAGQQALRGYAWAPQAGVRRVDVRVNGGLWQEARLIDPQPNPYTWRRFEIALDPQPGEAVIETRAMDNRGQVQPATVPFNEGGYDFGAIPKFRVRFA</sequence>
<keyword evidence="3" id="KW-1185">Reference proteome</keyword>
<dbReference type="Proteomes" id="UP001236369">
    <property type="component" value="Unassembled WGS sequence"/>
</dbReference>
<dbReference type="EMBL" id="JAUSVV010000019">
    <property type="protein sequence ID" value="MDQ0445032.1"/>
    <property type="molecule type" value="Genomic_DNA"/>
</dbReference>
<evidence type="ECO:0000313" key="2">
    <source>
        <dbReference type="EMBL" id="MDQ0445032.1"/>
    </source>
</evidence>
<dbReference type="Gene3D" id="2.60.40.650">
    <property type="match status" value="1"/>
</dbReference>
<protein>
    <recommendedName>
        <fullName evidence="1">Moybdenum cofactor oxidoreductase dimerisation domain-containing protein</fullName>
    </recommendedName>
</protein>
<dbReference type="SUPFAM" id="SSF81296">
    <property type="entry name" value="E set domains"/>
    <property type="match status" value="1"/>
</dbReference>
<accession>A0ABU0HSZ2</accession>
<organism evidence="2 3">
    <name type="scientific">Methylobacterium persicinum</name>
    <dbReference type="NCBI Taxonomy" id="374426"/>
    <lineage>
        <taxon>Bacteria</taxon>
        <taxon>Pseudomonadati</taxon>
        <taxon>Pseudomonadota</taxon>
        <taxon>Alphaproteobacteria</taxon>
        <taxon>Hyphomicrobiales</taxon>
        <taxon>Methylobacteriaceae</taxon>
        <taxon>Methylobacterium</taxon>
    </lineage>
</organism>
<dbReference type="InterPro" id="IPR014756">
    <property type="entry name" value="Ig_E-set"/>
</dbReference>
<comment type="caution">
    <text evidence="2">The sequence shown here is derived from an EMBL/GenBank/DDBJ whole genome shotgun (WGS) entry which is preliminary data.</text>
</comment>